<dbReference type="SUPFAM" id="SSF52540">
    <property type="entry name" value="P-loop containing nucleoside triphosphate hydrolases"/>
    <property type="match status" value="1"/>
</dbReference>
<feature type="region of interest" description="Disordered" evidence="1">
    <location>
        <begin position="227"/>
        <end position="246"/>
    </location>
</feature>
<dbReference type="InterPro" id="IPR027417">
    <property type="entry name" value="P-loop_NTPase"/>
</dbReference>
<dbReference type="OrthoDB" id="9811176at2"/>
<keyword evidence="3" id="KW-1185">Reference proteome</keyword>
<name>A0A840G1G0_RHOTE</name>
<comment type="caution">
    <text evidence="2">The sequence shown here is derived from an EMBL/GenBank/DDBJ whole genome shotgun (WGS) entry which is preliminary data.</text>
</comment>
<dbReference type="Proteomes" id="UP000587070">
    <property type="component" value="Unassembled WGS sequence"/>
</dbReference>
<dbReference type="EMBL" id="JACIGE010000010">
    <property type="protein sequence ID" value="MBB4248237.1"/>
    <property type="molecule type" value="Genomic_DNA"/>
</dbReference>
<gene>
    <name evidence="2" type="ORF">GGD90_002629</name>
</gene>
<evidence type="ECO:0000313" key="2">
    <source>
        <dbReference type="EMBL" id="MBB4248237.1"/>
    </source>
</evidence>
<dbReference type="RefSeq" id="WP_153117503.1">
    <property type="nucleotide sequence ID" value="NZ_JACIGE010000010.1"/>
</dbReference>
<dbReference type="Gene3D" id="3.40.50.300">
    <property type="entry name" value="P-loop containing nucleotide triphosphate hydrolases"/>
    <property type="match status" value="1"/>
</dbReference>
<evidence type="ECO:0000313" key="3">
    <source>
        <dbReference type="Proteomes" id="UP000587070"/>
    </source>
</evidence>
<dbReference type="AlphaFoldDB" id="A0A840G1G0"/>
<evidence type="ECO:0000256" key="1">
    <source>
        <dbReference type="SAM" id="MobiDB-lite"/>
    </source>
</evidence>
<dbReference type="NCBIfam" id="NF033429">
    <property type="entry name" value="ImuA_translesion"/>
    <property type="match status" value="1"/>
</dbReference>
<organism evidence="2 3">
    <name type="scientific">Rhodocyclus tenuis</name>
    <name type="common">Rhodospirillum tenue</name>
    <dbReference type="NCBI Taxonomy" id="1066"/>
    <lineage>
        <taxon>Bacteria</taxon>
        <taxon>Pseudomonadati</taxon>
        <taxon>Pseudomonadota</taxon>
        <taxon>Betaproteobacteria</taxon>
        <taxon>Rhodocyclales</taxon>
        <taxon>Rhodocyclaceae</taxon>
        <taxon>Rhodocyclus</taxon>
    </lineage>
</organism>
<reference evidence="2 3" key="1">
    <citation type="submission" date="2020-08" db="EMBL/GenBank/DDBJ databases">
        <title>Genome sequencing of Purple Non-Sulfur Bacteria from various extreme environments.</title>
        <authorList>
            <person name="Mayer M."/>
        </authorList>
    </citation>
    <scope>NUCLEOTIDE SEQUENCE [LARGE SCALE GENOMIC DNA]</scope>
    <source>
        <strain evidence="2 3">2761</strain>
    </source>
</reference>
<accession>A0A840G1G0</accession>
<protein>
    <submittedName>
        <fullName evidence="2">Cell division inhibitor SulA/protein ImuA</fullName>
    </submittedName>
</protein>
<dbReference type="InterPro" id="IPR047610">
    <property type="entry name" value="ImuA_translesion"/>
</dbReference>
<proteinExistence type="predicted"/>
<sequence length="270" mass="27725">MNAVPRLDDILTRADVWRGGVMATSVQPGLPTGFAELDAELPGGGWARGGLCELLPTRTGVGELSLLLPALARLSASELSWVVCVAPPHPLHAPALAQGGIALERLLIAGAPGRDAAWTCARALDTDGVGAVVAWLPGADATLLRRLHLAAEANRSLLFVFRPAACAAEASPAPLRLQLDGEGERLRVHILKRRGAACALPLSLAVPRPALLPAASLPAAMPACAQAAPTLSPSSPPPLSSLSSLPPSSHALARPVPAALAARRASLRLF</sequence>